<sequence length="47" mass="4578">MKTVLAVVVCIVLLGACAQGGSGSASGAGTGSVTMYGTIDEGITFRK</sequence>
<dbReference type="RefSeq" id="WP_179214179.1">
    <property type="nucleotide sequence ID" value="NZ_JAVDQN010000003.1"/>
</dbReference>
<accession>A0ABU1L2L1</accession>
<comment type="caution">
    <text evidence="2">The sequence shown here is derived from an EMBL/GenBank/DDBJ whole genome shotgun (WGS) entry which is preliminary data.</text>
</comment>
<feature type="chain" id="PRO_5046904000" evidence="1">
    <location>
        <begin position="19"/>
        <end position="47"/>
    </location>
</feature>
<proteinExistence type="predicted"/>
<dbReference type="Proteomes" id="UP001185254">
    <property type="component" value="Unassembled WGS sequence"/>
</dbReference>
<name>A0ABU1L2L1_9BURK</name>
<evidence type="ECO:0000313" key="3">
    <source>
        <dbReference type="Proteomes" id="UP001185254"/>
    </source>
</evidence>
<organism evidence="2 3">
    <name type="scientific">Paraburkholderia caledonica</name>
    <dbReference type="NCBI Taxonomy" id="134536"/>
    <lineage>
        <taxon>Bacteria</taxon>
        <taxon>Pseudomonadati</taxon>
        <taxon>Pseudomonadota</taxon>
        <taxon>Betaproteobacteria</taxon>
        <taxon>Burkholderiales</taxon>
        <taxon>Burkholderiaceae</taxon>
        <taxon>Paraburkholderia</taxon>
    </lineage>
</organism>
<dbReference type="EMBL" id="JAVDQN010000003">
    <property type="protein sequence ID" value="MDR6377465.1"/>
    <property type="molecule type" value="Genomic_DNA"/>
</dbReference>
<dbReference type="PROSITE" id="PS51257">
    <property type="entry name" value="PROKAR_LIPOPROTEIN"/>
    <property type="match status" value="1"/>
</dbReference>
<protein>
    <submittedName>
        <fullName evidence="2">ABC-type glycerol-3-phosphate transport system substrate-binding protein</fullName>
    </submittedName>
</protein>
<evidence type="ECO:0000313" key="2">
    <source>
        <dbReference type="EMBL" id="MDR6377465.1"/>
    </source>
</evidence>
<evidence type="ECO:0000256" key="1">
    <source>
        <dbReference type="SAM" id="SignalP"/>
    </source>
</evidence>
<gene>
    <name evidence="2" type="ORF">J2776_004165</name>
</gene>
<reference evidence="2 3" key="1">
    <citation type="submission" date="2023-07" db="EMBL/GenBank/DDBJ databases">
        <title>Sorghum-associated microbial communities from plants grown in Nebraska, USA.</title>
        <authorList>
            <person name="Schachtman D."/>
        </authorList>
    </citation>
    <scope>NUCLEOTIDE SEQUENCE [LARGE SCALE GENOMIC DNA]</scope>
    <source>
        <strain evidence="2 3">DS1039</strain>
    </source>
</reference>
<keyword evidence="1" id="KW-0732">Signal</keyword>
<keyword evidence="3" id="KW-1185">Reference proteome</keyword>
<feature type="signal peptide" evidence="1">
    <location>
        <begin position="1"/>
        <end position="18"/>
    </location>
</feature>